<name>A0A2M4DIB6_ANODA</name>
<dbReference type="AlphaFoldDB" id="A0A2M4DIB6"/>
<evidence type="ECO:0000256" key="1">
    <source>
        <dbReference type="SAM" id="SignalP"/>
    </source>
</evidence>
<dbReference type="EMBL" id="GGFL01013134">
    <property type="protein sequence ID" value="MBW77312.1"/>
    <property type="molecule type" value="Transcribed_RNA"/>
</dbReference>
<reference evidence="2" key="1">
    <citation type="submission" date="2018-01" db="EMBL/GenBank/DDBJ databases">
        <title>An insight into the sialome of Amazonian anophelines.</title>
        <authorList>
            <person name="Ribeiro J.M."/>
            <person name="Scarpassa V."/>
            <person name="Calvo E."/>
        </authorList>
    </citation>
    <scope>NUCLEOTIDE SEQUENCE</scope>
</reference>
<evidence type="ECO:0000313" key="2">
    <source>
        <dbReference type="EMBL" id="MBW77312.1"/>
    </source>
</evidence>
<protein>
    <submittedName>
        <fullName evidence="2">Putative secreted protein</fullName>
    </submittedName>
</protein>
<sequence length="77" mass="9119">MRIVVAFAFCSLPLMLPWSRQPSRSRLAPWWFAPRSHHRFRTVRSLSERTASVSGTWYRVSSRTHPHWHLLGNRAFS</sequence>
<feature type="chain" id="PRO_5014701721" evidence="1">
    <location>
        <begin position="20"/>
        <end position="77"/>
    </location>
</feature>
<proteinExistence type="predicted"/>
<accession>A0A2M4DIB6</accession>
<keyword evidence="1" id="KW-0732">Signal</keyword>
<feature type="signal peptide" evidence="1">
    <location>
        <begin position="1"/>
        <end position="19"/>
    </location>
</feature>
<organism evidence="2">
    <name type="scientific">Anopheles darlingi</name>
    <name type="common">Mosquito</name>
    <dbReference type="NCBI Taxonomy" id="43151"/>
    <lineage>
        <taxon>Eukaryota</taxon>
        <taxon>Metazoa</taxon>
        <taxon>Ecdysozoa</taxon>
        <taxon>Arthropoda</taxon>
        <taxon>Hexapoda</taxon>
        <taxon>Insecta</taxon>
        <taxon>Pterygota</taxon>
        <taxon>Neoptera</taxon>
        <taxon>Endopterygota</taxon>
        <taxon>Diptera</taxon>
        <taxon>Nematocera</taxon>
        <taxon>Culicoidea</taxon>
        <taxon>Culicidae</taxon>
        <taxon>Anophelinae</taxon>
        <taxon>Anopheles</taxon>
    </lineage>
</organism>